<evidence type="ECO:0000313" key="2">
    <source>
        <dbReference type="EMBL" id="OCR21672.1"/>
    </source>
</evidence>
<comment type="caution">
    <text evidence="2">The sequence shown here is derived from an EMBL/GenBank/DDBJ whole genome shotgun (WGS) entry which is preliminary data.</text>
</comment>
<evidence type="ECO:0000256" key="1">
    <source>
        <dbReference type="SAM" id="MobiDB-lite"/>
    </source>
</evidence>
<proteinExistence type="predicted"/>
<gene>
    <name evidence="2" type="ORF">AFK24_29470</name>
</gene>
<reference evidence="2 3" key="1">
    <citation type="submission" date="2015-07" db="EMBL/GenBank/DDBJ databases">
        <title>Draft genome sequence of a diazotrophic, plant growth-promoting rhizobacterium of the Pseudomonas syringae complex.</title>
        <authorList>
            <person name="Patten C.L."/>
            <person name="Jeong H."/>
        </authorList>
    </citation>
    <scope>NUCLEOTIDE SEQUENCE [LARGE SCALE GENOMIC DNA]</scope>
    <source>
        <strain evidence="2 3">GR12-2</strain>
    </source>
</reference>
<name>A0A1C7YVA7_PSESX</name>
<dbReference type="EMBL" id="LGSI01000074">
    <property type="protein sequence ID" value="OCR21672.1"/>
    <property type="molecule type" value="Genomic_DNA"/>
</dbReference>
<accession>A0A1C7YVA7</accession>
<protein>
    <submittedName>
        <fullName evidence="2">Uncharacterized protein</fullName>
    </submittedName>
</protein>
<feature type="region of interest" description="Disordered" evidence="1">
    <location>
        <begin position="90"/>
        <end position="111"/>
    </location>
</feature>
<dbReference type="AlphaFoldDB" id="A0A1C7YVA7"/>
<dbReference type="Proteomes" id="UP000093104">
    <property type="component" value="Unassembled WGS sequence"/>
</dbReference>
<evidence type="ECO:0000313" key="3">
    <source>
        <dbReference type="Proteomes" id="UP000093104"/>
    </source>
</evidence>
<sequence>MAITLRGRCDALHIGHRDQRRTLAFQAFGFRGHQICQIAGNARRIAKLGGNLPYLLAGTAQQIAFEVSLQLGLYPLLHQFLGLLTGIKGEHQQSRHRQDQDTAGQKRDGYL</sequence>
<organism evidence="2 3">
    <name type="scientific">Pseudomonas syringae</name>
    <dbReference type="NCBI Taxonomy" id="317"/>
    <lineage>
        <taxon>Bacteria</taxon>
        <taxon>Pseudomonadati</taxon>
        <taxon>Pseudomonadota</taxon>
        <taxon>Gammaproteobacteria</taxon>
        <taxon>Pseudomonadales</taxon>
        <taxon>Pseudomonadaceae</taxon>
        <taxon>Pseudomonas</taxon>
    </lineage>
</organism>